<dbReference type="OrthoDB" id="3366823at2759"/>
<keyword evidence="2" id="KW-0472">Membrane</keyword>
<gene>
    <name evidence="3" type="ORF">P171DRAFT_519732</name>
</gene>
<evidence type="ECO:0008006" key="5">
    <source>
        <dbReference type="Google" id="ProtNLM"/>
    </source>
</evidence>
<proteinExistence type="predicted"/>
<feature type="compositionally biased region" description="Acidic residues" evidence="1">
    <location>
        <begin position="340"/>
        <end position="352"/>
    </location>
</feature>
<dbReference type="GO" id="GO:0016705">
    <property type="term" value="F:oxidoreductase activity, acting on paired donors, with incorporation or reduction of molecular oxygen"/>
    <property type="evidence" value="ECO:0007669"/>
    <property type="project" value="InterPro"/>
</dbReference>
<dbReference type="InterPro" id="IPR036396">
    <property type="entry name" value="Cyt_P450_sf"/>
</dbReference>
<comment type="caution">
    <text evidence="3">The sequence shown here is derived from an EMBL/GenBank/DDBJ whole genome shotgun (WGS) entry which is preliminary data.</text>
</comment>
<dbReference type="GO" id="GO:0004497">
    <property type="term" value="F:monooxygenase activity"/>
    <property type="evidence" value="ECO:0007669"/>
    <property type="project" value="InterPro"/>
</dbReference>
<dbReference type="SUPFAM" id="SSF48264">
    <property type="entry name" value="Cytochrome P450"/>
    <property type="match status" value="1"/>
</dbReference>
<dbReference type="GO" id="GO:0005506">
    <property type="term" value="F:iron ion binding"/>
    <property type="evidence" value="ECO:0007669"/>
    <property type="project" value="InterPro"/>
</dbReference>
<organism evidence="3 4">
    <name type="scientific">Karstenula rhodostoma CBS 690.94</name>
    <dbReference type="NCBI Taxonomy" id="1392251"/>
    <lineage>
        <taxon>Eukaryota</taxon>
        <taxon>Fungi</taxon>
        <taxon>Dikarya</taxon>
        <taxon>Ascomycota</taxon>
        <taxon>Pezizomycotina</taxon>
        <taxon>Dothideomycetes</taxon>
        <taxon>Pleosporomycetidae</taxon>
        <taxon>Pleosporales</taxon>
        <taxon>Massarineae</taxon>
        <taxon>Didymosphaeriaceae</taxon>
        <taxon>Karstenula</taxon>
    </lineage>
</organism>
<protein>
    <recommendedName>
        <fullName evidence="5">Cytochrome P450</fullName>
    </recommendedName>
</protein>
<evidence type="ECO:0000313" key="4">
    <source>
        <dbReference type="Proteomes" id="UP000799764"/>
    </source>
</evidence>
<feature type="region of interest" description="Disordered" evidence="1">
    <location>
        <begin position="337"/>
        <end position="356"/>
    </location>
</feature>
<keyword evidence="2" id="KW-0812">Transmembrane</keyword>
<dbReference type="GO" id="GO:0020037">
    <property type="term" value="F:heme binding"/>
    <property type="evidence" value="ECO:0007669"/>
    <property type="project" value="InterPro"/>
</dbReference>
<dbReference type="Proteomes" id="UP000799764">
    <property type="component" value="Unassembled WGS sequence"/>
</dbReference>
<dbReference type="AlphaFoldDB" id="A0A9P4PNJ5"/>
<feature type="transmembrane region" description="Helical" evidence="2">
    <location>
        <begin position="21"/>
        <end position="41"/>
    </location>
</feature>
<evidence type="ECO:0000313" key="3">
    <source>
        <dbReference type="EMBL" id="KAF2446159.1"/>
    </source>
</evidence>
<accession>A0A9P4PNJ5</accession>
<dbReference type="Gene3D" id="1.10.630.10">
    <property type="entry name" value="Cytochrome P450"/>
    <property type="match status" value="1"/>
</dbReference>
<dbReference type="EMBL" id="MU001498">
    <property type="protein sequence ID" value="KAF2446159.1"/>
    <property type="molecule type" value="Genomic_DNA"/>
</dbReference>
<name>A0A9P4PNJ5_9PLEO</name>
<sequence length="656" mass="72485">MGSLKGLFLGVYASNSVIRTLFLPLCYLLLSSPFLLVFARYYGIDSKLFELFGKDKSVKEIALQVFVGLVAASLPTRILSGKNWNPDQDGGTRRVQQIPYWIPQLRHWGNVVFGGEGWLKQVRDASLAPIVALNIGGAKHNVVLSPALLEQVQKDPTGLDELDSMEWTVLRNAFRLPKNTETGYDELRPKLKQALNDNVFKSQTAEKLISASLSILSDSLPDLVTFNTSIVDQLPWERVANLELTDGTVEAECDLLTLINEYFCSAIVAPITGSQFPGSYELLASDLSTVTECYYALALGLPRLFPKPGLPSAMLAKKRLFQKFLQFFYDLDNPKKRVPDDDESMSGEETDAETPTPLTRMNEFFSKNDVPLEARAAITIQLLHSLVSEVVPLAFWTLLHLHTSVAAQAKTHKADTLIDEIRKETQIWAQATQPPSIHPAFPAPPAISFSDLPRLVSPTSFPLLRSAINETRRLYKAPIKTLKVNKPITLTEAESIRPGVQEKWELDAGSYIAIGLSQSLINTSAAHFIAPTEYRPDRFQHAAPALSVTSFSDPQESLTTSLLIAFVAGVLQLWEIAPAPKKSFFDHMQEAQAAALAPVDGKAAPVEQSSAQKKVGQWVVPKAVDGAGVKIPKSDVRVRIRRREGLPEQRVLRKGK</sequence>
<dbReference type="PANTHER" id="PTHR24306:SF7">
    <property type="entry name" value="AHBB"/>
    <property type="match status" value="1"/>
</dbReference>
<keyword evidence="2" id="KW-1133">Transmembrane helix</keyword>
<reference evidence="3" key="1">
    <citation type="journal article" date="2020" name="Stud. Mycol.">
        <title>101 Dothideomycetes genomes: a test case for predicting lifestyles and emergence of pathogens.</title>
        <authorList>
            <person name="Haridas S."/>
            <person name="Albert R."/>
            <person name="Binder M."/>
            <person name="Bloem J."/>
            <person name="Labutti K."/>
            <person name="Salamov A."/>
            <person name="Andreopoulos B."/>
            <person name="Baker S."/>
            <person name="Barry K."/>
            <person name="Bills G."/>
            <person name="Bluhm B."/>
            <person name="Cannon C."/>
            <person name="Castanera R."/>
            <person name="Culley D."/>
            <person name="Daum C."/>
            <person name="Ezra D."/>
            <person name="Gonzalez J."/>
            <person name="Henrissat B."/>
            <person name="Kuo A."/>
            <person name="Liang C."/>
            <person name="Lipzen A."/>
            <person name="Lutzoni F."/>
            <person name="Magnuson J."/>
            <person name="Mondo S."/>
            <person name="Nolan M."/>
            <person name="Ohm R."/>
            <person name="Pangilinan J."/>
            <person name="Park H.-J."/>
            <person name="Ramirez L."/>
            <person name="Alfaro M."/>
            <person name="Sun H."/>
            <person name="Tritt A."/>
            <person name="Yoshinaga Y."/>
            <person name="Zwiers L.-H."/>
            <person name="Turgeon B."/>
            <person name="Goodwin S."/>
            <person name="Spatafora J."/>
            <person name="Crous P."/>
            <person name="Grigoriev I."/>
        </authorList>
    </citation>
    <scope>NUCLEOTIDE SEQUENCE</scope>
    <source>
        <strain evidence="3">CBS 690.94</strain>
    </source>
</reference>
<evidence type="ECO:0000256" key="1">
    <source>
        <dbReference type="SAM" id="MobiDB-lite"/>
    </source>
</evidence>
<evidence type="ECO:0000256" key="2">
    <source>
        <dbReference type="SAM" id="Phobius"/>
    </source>
</evidence>
<keyword evidence="4" id="KW-1185">Reference proteome</keyword>
<dbReference type="PANTHER" id="PTHR24306">
    <property type="match status" value="1"/>
</dbReference>